<dbReference type="Gene3D" id="1.10.1750.10">
    <property type="match status" value="1"/>
</dbReference>
<evidence type="ECO:0000256" key="5">
    <source>
        <dbReference type="ARBA" id="ARBA00023121"/>
    </source>
</evidence>
<dbReference type="SMART" id="SM00382">
    <property type="entry name" value="AAA"/>
    <property type="match status" value="1"/>
</dbReference>
<dbReference type="PANTHER" id="PTHR30050:SF2">
    <property type="entry name" value="CHROMOSOMAL REPLICATION INITIATOR PROTEIN DNAA"/>
    <property type="match status" value="1"/>
</dbReference>
<dbReference type="GO" id="GO:0006270">
    <property type="term" value="P:DNA replication initiation"/>
    <property type="evidence" value="ECO:0007669"/>
    <property type="project" value="InterPro"/>
</dbReference>
<dbReference type="PANTHER" id="PTHR30050">
    <property type="entry name" value="CHROMOSOMAL REPLICATION INITIATOR PROTEIN DNAA"/>
    <property type="match status" value="1"/>
</dbReference>
<dbReference type="GO" id="GO:0008289">
    <property type="term" value="F:lipid binding"/>
    <property type="evidence" value="ECO:0007669"/>
    <property type="project" value="UniProtKB-KW"/>
</dbReference>
<evidence type="ECO:0000256" key="7">
    <source>
        <dbReference type="RuleBase" id="RU004227"/>
    </source>
</evidence>
<dbReference type="InterPro" id="IPR013317">
    <property type="entry name" value="DnaA_dom"/>
</dbReference>
<accession>A0A1I3E9F5</accession>
<dbReference type="GO" id="GO:0003688">
    <property type="term" value="F:DNA replication origin binding"/>
    <property type="evidence" value="ECO:0007669"/>
    <property type="project" value="TreeGrafter"/>
</dbReference>
<dbReference type="PRINTS" id="PR00051">
    <property type="entry name" value="DNAA"/>
</dbReference>
<proteinExistence type="inferred from homology"/>
<dbReference type="SUPFAM" id="SSF48295">
    <property type="entry name" value="TrpR-like"/>
    <property type="match status" value="1"/>
</dbReference>
<keyword evidence="11" id="KW-1185">Reference proteome</keyword>
<dbReference type="OrthoDB" id="9807019at2"/>
<sequence length="346" mass="37863">MSGSVRQSDQRSFLVLPENQLAVAAVKKLAPVVKRRSIRLVTLVGPAGVGKSHLARDLVRSWESDRTEGKVLVTTASQFAAQLADASSAQAISQFQTRFRNEVKLLVCEDVHVLGPRKESQQQLLAAIDDVTAQGGVVLLTSIQMPGSIKGLSRRLVNRMHGGLCVNIELPSAASRRKLIEHALAADGARLPPREIEQIAAESPVSPRELFGLLSQLRSETQLLTAGDRRRGSVVKALIEERSPAFDVGLPELCRVTAARFAVKPSELKGPRRSQTITLARQTAMSLARELLKLNYVEIGEYFNRGNHSTVIHACQKIAEQRKTDSDLELAIQSIHEELKSAGLRK</sequence>
<evidence type="ECO:0000313" key="10">
    <source>
        <dbReference type="EMBL" id="SFH95331.1"/>
    </source>
</evidence>
<comment type="similarity">
    <text evidence="7">Belongs to the DnaA family.</text>
</comment>
<dbReference type="Pfam" id="PF08299">
    <property type="entry name" value="Bac_DnaA_C"/>
    <property type="match status" value="1"/>
</dbReference>
<evidence type="ECO:0000256" key="6">
    <source>
        <dbReference type="ARBA" id="ARBA00023125"/>
    </source>
</evidence>
<dbReference type="InterPro" id="IPR003593">
    <property type="entry name" value="AAA+_ATPase"/>
</dbReference>
<dbReference type="InterPro" id="IPR027417">
    <property type="entry name" value="P-loop_NTPase"/>
</dbReference>
<dbReference type="CDD" id="cd00009">
    <property type="entry name" value="AAA"/>
    <property type="match status" value="1"/>
</dbReference>
<dbReference type="Proteomes" id="UP000199518">
    <property type="component" value="Unassembled WGS sequence"/>
</dbReference>
<dbReference type="CDD" id="cd06571">
    <property type="entry name" value="Bac_DnaA_C"/>
    <property type="match status" value="1"/>
</dbReference>
<evidence type="ECO:0000256" key="3">
    <source>
        <dbReference type="ARBA" id="ARBA00022741"/>
    </source>
</evidence>
<keyword evidence="2 7" id="KW-0235">DNA replication</keyword>
<keyword evidence="6" id="KW-0238">DNA-binding</keyword>
<dbReference type="GO" id="GO:0005886">
    <property type="term" value="C:plasma membrane"/>
    <property type="evidence" value="ECO:0007669"/>
    <property type="project" value="TreeGrafter"/>
</dbReference>
<dbReference type="InterPro" id="IPR020591">
    <property type="entry name" value="Chromosome_initiator_DnaA-like"/>
</dbReference>
<dbReference type="InterPro" id="IPR013159">
    <property type="entry name" value="DnaA_C"/>
</dbReference>
<dbReference type="InterPro" id="IPR010921">
    <property type="entry name" value="Trp_repressor/repl_initiator"/>
</dbReference>
<evidence type="ECO:0000256" key="4">
    <source>
        <dbReference type="ARBA" id="ARBA00022840"/>
    </source>
</evidence>
<evidence type="ECO:0000259" key="8">
    <source>
        <dbReference type="SMART" id="SM00382"/>
    </source>
</evidence>
<keyword evidence="3" id="KW-0547">Nucleotide-binding</keyword>
<evidence type="ECO:0000259" key="9">
    <source>
        <dbReference type="SMART" id="SM00760"/>
    </source>
</evidence>
<dbReference type="SMART" id="SM00760">
    <property type="entry name" value="Bac_DnaA_C"/>
    <property type="match status" value="1"/>
</dbReference>
<dbReference type="Pfam" id="PF00308">
    <property type="entry name" value="Bac_DnaA"/>
    <property type="match status" value="1"/>
</dbReference>
<keyword evidence="4" id="KW-0067">ATP-binding</keyword>
<evidence type="ECO:0000256" key="1">
    <source>
        <dbReference type="ARBA" id="ARBA00022490"/>
    </source>
</evidence>
<dbReference type="EMBL" id="FOQD01000004">
    <property type="protein sequence ID" value="SFH95331.1"/>
    <property type="molecule type" value="Genomic_DNA"/>
</dbReference>
<reference evidence="11" key="1">
    <citation type="submission" date="2016-10" db="EMBL/GenBank/DDBJ databases">
        <authorList>
            <person name="Varghese N."/>
            <person name="Submissions S."/>
        </authorList>
    </citation>
    <scope>NUCLEOTIDE SEQUENCE [LARGE SCALE GENOMIC DNA]</scope>
    <source>
        <strain evidence="11">DSM 26348</strain>
    </source>
</reference>
<keyword evidence="5" id="KW-0446">Lipid-binding</keyword>
<evidence type="ECO:0000313" key="11">
    <source>
        <dbReference type="Proteomes" id="UP000199518"/>
    </source>
</evidence>
<name>A0A1I3E9F5_9PLAN</name>
<dbReference type="SUPFAM" id="SSF52540">
    <property type="entry name" value="P-loop containing nucleoside triphosphate hydrolases"/>
    <property type="match status" value="1"/>
</dbReference>
<dbReference type="Gene3D" id="3.40.50.300">
    <property type="entry name" value="P-loop containing nucleotide triphosphate hydrolases"/>
    <property type="match status" value="1"/>
</dbReference>
<dbReference type="RefSeq" id="WP_092048488.1">
    <property type="nucleotide sequence ID" value="NZ_FOQD01000004.1"/>
</dbReference>
<feature type="domain" description="AAA+ ATPase" evidence="8">
    <location>
        <begin position="37"/>
        <end position="161"/>
    </location>
</feature>
<dbReference type="AlphaFoldDB" id="A0A1I3E9F5"/>
<keyword evidence="1" id="KW-0963">Cytoplasm</keyword>
<protein>
    <submittedName>
        <fullName evidence="10">Chromosomal replication initiator protein</fullName>
    </submittedName>
</protein>
<gene>
    <name evidence="10" type="ORF">SAMN05421753_104122</name>
</gene>
<organism evidence="10 11">
    <name type="scientific">Planctomicrobium piriforme</name>
    <dbReference type="NCBI Taxonomy" id="1576369"/>
    <lineage>
        <taxon>Bacteria</taxon>
        <taxon>Pseudomonadati</taxon>
        <taxon>Planctomycetota</taxon>
        <taxon>Planctomycetia</taxon>
        <taxon>Planctomycetales</taxon>
        <taxon>Planctomycetaceae</taxon>
        <taxon>Planctomicrobium</taxon>
    </lineage>
</organism>
<dbReference type="STRING" id="1576369.SAMN05421753_104122"/>
<feature type="domain" description="Chromosomal replication initiator DnaA C-terminal" evidence="9">
    <location>
        <begin position="249"/>
        <end position="318"/>
    </location>
</feature>
<evidence type="ECO:0000256" key="2">
    <source>
        <dbReference type="ARBA" id="ARBA00022705"/>
    </source>
</evidence>
<dbReference type="GO" id="GO:0006275">
    <property type="term" value="P:regulation of DNA replication"/>
    <property type="evidence" value="ECO:0007669"/>
    <property type="project" value="InterPro"/>
</dbReference>
<dbReference type="GO" id="GO:0005524">
    <property type="term" value="F:ATP binding"/>
    <property type="evidence" value="ECO:0007669"/>
    <property type="project" value="UniProtKB-KW"/>
</dbReference>